<sequence>MSATRRLILDLPEPLFAALSEAAAAQGRSLHAELRHRLRKSLPPDPCAVTRSGRTEERLLAPVRARVAADIGQATGWDDLQSRMRAKGYIFRERGGGLALHRLSDGERLCKGSEIGAAYADLMRRFRAPFPGHSHRHLVPRILGGDPASAPMMHPASPVWDDDDPVLIEPD</sequence>
<accession>A0AA48KLS7</accession>
<dbReference type="EMBL" id="AP027266">
    <property type="protein sequence ID" value="BDW87208.1"/>
    <property type="molecule type" value="Genomic_DNA"/>
</dbReference>
<evidence type="ECO:0000313" key="1">
    <source>
        <dbReference type="EMBL" id="BDW87208.1"/>
    </source>
</evidence>
<dbReference type="SUPFAM" id="SSF47598">
    <property type="entry name" value="Ribbon-helix-helix"/>
    <property type="match status" value="1"/>
</dbReference>
<dbReference type="GO" id="GO:0006355">
    <property type="term" value="P:regulation of DNA-templated transcription"/>
    <property type="evidence" value="ECO:0007669"/>
    <property type="project" value="InterPro"/>
</dbReference>
<dbReference type="Proteomes" id="UP001337723">
    <property type="component" value="Chromosome"/>
</dbReference>
<dbReference type="KEGG" id="rmai:MACH21_33850"/>
<proteinExistence type="predicted"/>
<reference evidence="1 2" key="1">
    <citation type="submission" date="2023-01" db="EMBL/GenBank/DDBJ databases">
        <title>Complete genome sequence of Roseicyclus marinus strain Dej080120_10.</title>
        <authorList>
            <person name="Ueki S."/>
            <person name="Maruyama F."/>
        </authorList>
    </citation>
    <scope>NUCLEOTIDE SEQUENCE [LARGE SCALE GENOMIC DNA]</scope>
    <source>
        <strain evidence="1 2">Dej080120_10</strain>
    </source>
</reference>
<dbReference type="InterPro" id="IPR010985">
    <property type="entry name" value="Ribbon_hlx_hlx"/>
</dbReference>
<keyword evidence="2" id="KW-1185">Reference proteome</keyword>
<evidence type="ECO:0000313" key="2">
    <source>
        <dbReference type="Proteomes" id="UP001337723"/>
    </source>
</evidence>
<dbReference type="Gene3D" id="1.10.1220.10">
    <property type="entry name" value="Met repressor-like"/>
    <property type="match status" value="1"/>
</dbReference>
<protein>
    <submittedName>
        <fullName evidence="1">Uncharacterized protein</fullName>
    </submittedName>
</protein>
<dbReference type="RefSeq" id="WP_338273286.1">
    <property type="nucleotide sequence ID" value="NZ_AP027266.1"/>
</dbReference>
<name>A0AA48KLS7_9RHOB</name>
<dbReference type="InterPro" id="IPR013321">
    <property type="entry name" value="Arc_rbn_hlx_hlx"/>
</dbReference>
<dbReference type="AlphaFoldDB" id="A0AA48KLS7"/>
<organism evidence="1 2">
    <name type="scientific">Roseicyclus marinus</name>
    <dbReference type="NCBI Taxonomy" id="2161673"/>
    <lineage>
        <taxon>Bacteria</taxon>
        <taxon>Pseudomonadati</taxon>
        <taxon>Pseudomonadota</taxon>
        <taxon>Alphaproteobacteria</taxon>
        <taxon>Rhodobacterales</taxon>
        <taxon>Roseobacteraceae</taxon>
        <taxon>Roseicyclus</taxon>
    </lineage>
</organism>
<gene>
    <name evidence="1" type="ORF">MACH21_33850</name>
</gene>